<protein>
    <submittedName>
        <fullName evidence="1">Putative chemosensory protein CSP9</fullName>
    </submittedName>
</protein>
<dbReference type="Pfam" id="PF03392">
    <property type="entry name" value="OS-D"/>
    <property type="match status" value="1"/>
</dbReference>
<accession>B7TVH7</accession>
<reference evidence="1" key="1">
    <citation type="submission" date="2008-10" db="EMBL/GenBank/DDBJ databases">
        <authorList>
            <person name="Xu Y.-L."/>
            <person name="He P."/>
            <person name="Zhang L."/>
            <person name="Dong S.-L."/>
            <person name="Li F."/>
        </authorList>
    </citation>
    <scope>NUCLEOTIDE SEQUENCE</scope>
    <source>
        <tissue evidence="1">Head with antenna</tissue>
    </source>
</reference>
<reference evidence="1" key="2">
    <citation type="journal article" date="2009" name="BMC Genomics">
        <title>Large-scale identification of odorant-binding proteins and chemosensory proteins from expressed sequence tags in insects.</title>
        <authorList>
            <person name="Xu Y.L."/>
            <person name="He P."/>
            <person name="Zhang L."/>
            <person name="Fang S.Q."/>
            <person name="Dong S.L."/>
            <person name="Zhang Y.J."/>
            <person name="Li F."/>
        </authorList>
    </citation>
    <scope>NUCLEOTIDE SEQUENCE</scope>
    <source>
        <tissue evidence="1">Head with antenna</tissue>
    </source>
</reference>
<dbReference type="OrthoDB" id="8183954at2759"/>
<dbReference type="PANTHER" id="PTHR11257">
    <property type="entry name" value="CHEMOSENSORY PROTEIN-RELATED"/>
    <property type="match status" value="1"/>
</dbReference>
<dbReference type="PANTHER" id="PTHR11257:SF13">
    <property type="entry name" value="GEO07322P1"/>
    <property type="match status" value="1"/>
</dbReference>
<evidence type="ECO:0000313" key="1">
    <source>
        <dbReference type="EMBL" id="ACJ64057.1"/>
    </source>
</evidence>
<proteinExistence type="evidence at transcript level"/>
<organism evidence="1">
    <name type="scientific">Solenopsis invicta</name>
    <name type="common">Red imported fire ant</name>
    <name type="synonym">Solenopsis wagneri</name>
    <dbReference type="NCBI Taxonomy" id="13686"/>
    <lineage>
        <taxon>Eukaryota</taxon>
        <taxon>Metazoa</taxon>
        <taxon>Ecdysozoa</taxon>
        <taxon>Arthropoda</taxon>
        <taxon>Hexapoda</taxon>
        <taxon>Insecta</taxon>
        <taxon>Pterygota</taxon>
        <taxon>Neoptera</taxon>
        <taxon>Endopterygota</taxon>
        <taxon>Hymenoptera</taxon>
        <taxon>Apocrita</taxon>
        <taxon>Aculeata</taxon>
        <taxon>Formicoidea</taxon>
        <taxon>Formicidae</taxon>
        <taxon>Myrmicinae</taxon>
        <taxon>Solenopsis</taxon>
    </lineage>
</organism>
<name>B7TVH7_SOLIN</name>
<dbReference type="Gene3D" id="1.10.2080.10">
    <property type="entry name" value="Insect odorant-binding protein A10/Ejaculatory bulb-specific protein 3"/>
    <property type="match status" value="1"/>
</dbReference>
<dbReference type="InterPro" id="IPR005055">
    <property type="entry name" value="A10/PebIII"/>
</dbReference>
<sequence length="94" mass="10421">MCVLAEDLHSELDDLDIPKILANDAERQGVIDCILENASCTELETKAAAAIKDALKTNCQACGDKRKENMKIITDWFNQNQPDTWTLVVAKVNS</sequence>
<dbReference type="InterPro" id="IPR036682">
    <property type="entry name" value="OS_D_A10/PebIII_sf"/>
</dbReference>
<dbReference type="EMBL" id="FJ387500">
    <property type="protein sequence ID" value="ACJ64057.1"/>
    <property type="molecule type" value="mRNA"/>
</dbReference>
<dbReference type="AlphaFoldDB" id="B7TVH7"/>
<dbReference type="SUPFAM" id="SSF100910">
    <property type="entry name" value="Chemosensory protein Csp2"/>
    <property type="match status" value="1"/>
</dbReference>